<dbReference type="SUPFAM" id="SSF52091">
    <property type="entry name" value="SpoIIaa-like"/>
    <property type="match status" value="1"/>
</dbReference>
<dbReference type="InterPro" id="IPR002645">
    <property type="entry name" value="STAS_dom"/>
</dbReference>
<name>A0A8J3ZVQ1_9ACTN</name>
<accession>A0A8J3ZVQ1</accession>
<keyword evidence="1" id="KW-0418">Kinase</keyword>
<dbReference type="InterPro" id="IPR036513">
    <property type="entry name" value="STAS_dom_sf"/>
</dbReference>
<protein>
    <submittedName>
        <fullName evidence="3">STAS domain-containing protein</fullName>
    </submittedName>
</protein>
<dbReference type="InterPro" id="IPR036890">
    <property type="entry name" value="HATPase_C_sf"/>
</dbReference>
<evidence type="ECO:0000313" key="3">
    <source>
        <dbReference type="EMBL" id="GIJ69832.1"/>
    </source>
</evidence>
<dbReference type="EMBL" id="BOPH01000069">
    <property type="protein sequence ID" value="GIJ69832.1"/>
    <property type="molecule type" value="Genomic_DNA"/>
</dbReference>
<gene>
    <name evidence="3" type="ORF">Voc01_047490</name>
</gene>
<evidence type="ECO:0000259" key="2">
    <source>
        <dbReference type="PROSITE" id="PS50801"/>
    </source>
</evidence>
<dbReference type="Gene3D" id="3.30.750.24">
    <property type="entry name" value="STAS domain"/>
    <property type="match status" value="1"/>
</dbReference>
<dbReference type="Proteomes" id="UP000635606">
    <property type="component" value="Unassembled WGS sequence"/>
</dbReference>
<dbReference type="SUPFAM" id="SSF55874">
    <property type="entry name" value="ATPase domain of HSP90 chaperone/DNA topoisomerase II/histidine kinase"/>
    <property type="match status" value="1"/>
</dbReference>
<dbReference type="CDD" id="cd16936">
    <property type="entry name" value="HATPase_RsbW-like"/>
    <property type="match status" value="1"/>
</dbReference>
<evidence type="ECO:0000256" key="1">
    <source>
        <dbReference type="ARBA" id="ARBA00022527"/>
    </source>
</evidence>
<organism evidence="3 4">
    <name type="scientific">Virgisporangium ochraceum</name>
    <dbReference type="NCBI Taxonomy" id="65505"/>
    <lineage>
        <taxon>Bacteria</taxon>
        <taxon>Bacillati</taxon>
        <taxon>Actinomycetota</taxon>
        <taxon>Actinomycetes</taxon>
        <taxon>Micromonosporales</taxon>
        <taxon>Micromonosporaceae</taxon>
        <taxon>Virgisporangium</taxon>
    </lineage>
</organism>
<comment type="caution">
    <text evidence="3">The sequence shown here is derived from an EMBL/GenBank/DDBJ whole genome shotgun (WGS) entry which is preliminary data.</text>
</comment>
<dbReference type="PANTHER" id="PTHR35526:SF3">
    <property type="entry name" value="ANTI-SIGMA-F FACTOR RSBW"/>
    <property type="match status" value="1"/>
</dbReference>
<keyword evidence="4" id="KW-1185">Reference proteome</keyword>
<dbReference type="PANTHER" id="PTHR35526">
    <property type="entry name" value="ANTI-SIGMA-F FACTOR RSBW-RELATED"/>
    <property type="match status" value="1"/>
</dbReference>
<dbReference type="RefSeq" id="WP_203929754.1">
    <property type="nucleotide sequence ID" value="NZ_BOPH01000069.1"/>
</dbReference>
<sequence length="248" mass="25324">MTRLTAEFDAAAPGEPVVLRVAGTLDPQTAPVLHEALTKLLSSEPEIVALDVTKVTVAEGAEADLLALADRAYAWPGATVVVGGASRALSASLVGSGTLPSFPTLPDALAGAAAIRARQADAPRLRVGLSPIESAAATARRLVDKACAQWGLPALRDTARLVVTELVSNAVRHGTSAASAAVEVTLTRGVGAVYVSVRDRSRRLPKPGGPVPPTVEGGRGLLVVGIMSRAWGATPTVDGKVVWATLPT</sequence>
<keyword evidence="1" id="KW-0808">Transferase</keyword>
<reference evidence="3" key="1">
    <citation type="submission" date="2021-01" db="EMBL/GenBank/DDBJ databases">
        <title>Whole genome shotgun sequence of Virgisporangium ochraceum NBRC 16418.</title>
        <authorList>
            <person name="Komaki H."/>
            <person name="Tamura T."/>
        </authorList>
    </citation>
    <scope>NUCLEOTIDE SEQUENCE</scope>
    <source>
        <strain evidence="3">NBRC 16418</strain>
    </source>
</reference>
<dbReference type="Gene3D" id="3.30.565.10">
    <property type="entry name" value="Histidine kinase-like ATPase, C-terminal domain"/>
    <property type="match status" value="1"/>
</dbReference>
<dbReference type="Pfam" id="PF13581">
    <property type="entry name" value="HATPase_c_2"/>
    <property type="match status" value="1"/>
</dbReference>
<dbReference type="InterPro" id="IPR003594">
    <property type="entry name" value="HATPase_dom"/>
</dbReference>
<proteinExistence type="predicted"/>
<dbReference type="GO" id="GO:0004674">
    <property type="term" value="F:protein serine/threonine kinase activity"/>
    <property type="evidence" value="ECO:0007669"/>
    <property type="project" value="UniProtKB-KW"/>
</dbReference>
<dbReference type="InterPro" id="IPR050267">
    <property type="entry name" value="Anti-sigma-factor_SerPK"/>
</dbReference>
<evidence type="ECO:0000313" key="4">
    <source>
        <dbReference type="Proteomes" id="UP000635606"/>
    </source>
</evidence>
<dbReference type="AlphaFoldDB" id="A0A8J3ZVQ1"/>
<feature type="domain" description="STAS" evidence="2">
    <location>
        <begin position="17"/>
        <end position="97"/>
    </location>
</feature>
<keyword evidence="1" id="KW-0723">Serine/threonine-protein kinase</keyword>
<dbReference type="PROSITE" id="PS50801">
    <property type="entry name" value="STAS"/>
    <property type="match status" value="1"/>
</dbReference>